<dbReference type="EMBL" id="JAAMCP010000008">
    <property type="protein sequence ID" value="NTF37937.1"/>
    <property type="molecule type" value="Genomic_DNA"/>
</dbReference>
<evidence type="ECO:0000313" key="2">
    <source>
        <dbReference type="EMBL" id="NTF37937.1"/>
    </source>
</evidence>
<organism evidence="3 4">
    <name type="scientific">Agrobacterium rubi</name>
    <dbReference type="NCBI Taxonomy" id="28099"/>
    <lineage>
        <taxon>Bacteria</taxon>
        <taxon>Pseudomonadati</taxon>
        <taxon>Pseudomonadota</taxon>
        <taxon>Alphaproteobacteria</taxon>
        <taxon>Hyphomicrobiales</taxon>
        <taxon>Rhizobiaceae</taxon>
        <taxon>Rhizobium/Agrobacterium group</taxon>
        <taxon>Agrobacterium</taxon>
    </lineage>
</organism>
<accession>A0AAE7URV1</accession>
<evidence type="ECO:0000313" key="3">
    <source>
        <dbReference type="EMBL" id="QTG01797.1"/>
    </source>
</evidence>
<protein>
    <submittedName>
        <fullName evidence="3">Uncharacterized protein</fullName>
    </submittedName>
</protein>
<evidence type="ECO:0000313" key="5">
    <source>
        <dbReference type="Proteomes" id="UP000822331"/>
    </source>
</evidence>
<dbReference type="RefSeq" id="WP_158006418.1">
    <property type="nucleotide sequence ID" value="NZ_CP049207.1"/>
</dbReference>
<keyword evidence="5" id="KW-1185">Reference proteome</keyword>
<name>A0AAE7URV1_9HYPH</name>
<dbReference type="EMBL" id="CP049207">
    <property type="protein sequence ID" value="QTG01797.1"/>
    <property type="molecule type" value="Genomic_DNA"/>
</dbReference>
<dbReference type="KEGG" id="arui:G6M88_15040"/>
<reference evidence="2 5" key="1">
    <citation type="journal article" date="2020" name="Science">
        <title>Unexpected conservation and global transmission of agrobacterial virulence plasmids.</title>
        <authorList>
            <person name="Weisberg A.J."/>
            <person name="Davis E.W. 2nd"/>
            <person name="Tabima J."/>
            <person name="Belcher M.S."/>
            <person name="Miller M."/>
            <person name="Kuo C.H."/>
            <person name="Loper J.E."/>
            <person name="Grunwald N.J."/>
            <person name="Putnam M.L."/>
            <person name="Chang J.H."/>
        </authorList>
    </citation>
    <scope>NUCLEOTIDE SEQUENCE [LARGE SCALE GENOMIC DNA]</scope>
    <source>
        <strain evidence="2 5">A19/93</strain>
    </source>
</reference>
<evidence type="ECO:0000256" key="1">
    <source>
        <dbReference type="SAM" id="MobiDB-lite"/>
    </source>
</evidence>
<feature type="compositionally biased region" description="Basic and acidic residues" evidence="1">
    <location>
        <begin position="42"/>
        <end position="53"/>
    </location>
</feature>
<feature type="region of interest" description="Disordered" evidence="1">
    <location>
        <begin position="33"/>
        <end position="53"/>
    </location>
</feature>
<dbReference type="AlphaFoldDB" id="A0AAE7URV1"/>
<dbReference type="Proteomes" id="UP000822331">
    <property type="component" value="Unassembled WGS sequence"/>
</dbReference>
<proteinExistence type="predicted"/>
<gene>
    <name evidence="2" type="ORF">G6L72_14620</name>
    <name evidence="3" type="ORF">G6M88_15040</name>
</gene>
<reference evidence="3" key="2">
    <citation type="submission" date="2020-02" db="EMBL/GenBank/DDBJ databases">
        <title>Unexpected conservation and global transmission of agrobacterial virulence plasmids.</title>
        <authorList>
            <person name="Weisberg A.J."/>
            <person name="Davis E.W. II"/>
            <person name="Tabima J.R."/>
            <person name="Belcher M.S."/>
            <person name="Miller M."/>
            <person name="Kuo C.-H."/>
            <person name="Loper J.E."/>
            <person name="Grunwald N.J."/>
            <person name="Putnam M.L."/>
            <person name="Chang J.H."/>
        </authorList>
    </citation>
    <scope>NUCLEOTIDE SEQUENCE</scope>
    <source>
        <strain evidence="3">W2/73</strain>
    </source>
</reference>
<evidence type="ECO:0000313" key="4">
    <source>
        <dbReference type="Proteomes" id="UP000663912"/>
    </source>
</evidence>
<dbReference type="Proteomes" id="UP000663912">
    <property type="component" value="Chromosome 2"/>
</dbReference>
<sequence length="53" mass="5521">MNDNQDQGGKVALAEISKRLAALAAKMADLAKKPVKPIEPNDAAKDDGSGKET</sequence>